<dbReference type="Proteomes" id="UP000034588">
    <property type="component" value="Unassembled WGS sequence"/>
</dbReference>
<proteinExistence type="predicted"/>
<evidence type="ECO:0000313" key="1">
    <source>
        <dbReference type="EMBL" id="KKW12959.1"/>
    </source>
</evidence>
<dbReference type="EMBL" id="LCQD01000006">
    <property type="protein sequence ID" value="KKW12959.1"/>
    <property type="molecule type" value="Genomic_DNA"/>
</dbReference>
<name>A0A0G1Z2G5_9BACT</name>
<dbReference type="AlphaFoldDB" id="A0A0G1Z2G5"/>
<sequence length="140" mass="15205">MQKLAAALRSVIAADKTEYDSLGVGFFRLEGSVKDNNGRDIPHTGKVGVVDFGDGGSPSMGLYSIIFPADGKGFTTATSIYPRMETGESVPLVTDSRGTSFTIKAGDIAKLRRETSLEKEFERRVGPEGMRPNHFTKLFK</sequence>
<accession>A0A0G1Z2G5</accession>
<reference evidence="1 2" key="1">
    <citation type="journal article" date="2015" name="Nature">
        <title>rRNA introns, odd ribosomes, and small enigmatic genomes across a large radiation of phyla.</title>
        <authorList>
            <person name="Brown C.T."/>
            <person name="Hug L.A."/>
            <person name="Thomas B.C."/>
            <person name="Sharon I."/>
            <person name="Castelle C.J."/>
            <person name="Singh A."/>
            <person name="Wilkins M.J."/>
            <person name="Williams K.H."/>
            <person name="Banfield J.F."/>
        </authorList>
    </citation>
    <scope>NUCLEOTIDE SEQUENCE [LARGE SCALE GENOMIC DNA]</scope>
</reference>
<comment type="caution">
    <text evidence="1">The sequence shown here is derived from an EMBL/GenBank/DDBJ whole genome shotgun (WGS) entry which is preliminary data.</text>
</comment>
<protein>
    <submittedName>
        <fullName evidence="1">Uncharacterized protein</fullName>
    </submittedName>
</protein>
<evidence type="ECO:0000313" key="2">
    <source>
        <dbReference type="Proteomes" id="UP000034588"/>
    </source>
</evidence>
<organism evidence="1 2">
    <name type="scientific">Candidatus Gottesmanbacteria bacterium GW2011_GWB1_49_7</name>
    <dbReference type="NCBI Taxonomy" id="1618448"/>
    <lineage>
        <taxon>Bacteria</taxon>
        <taxon>Candidatus Gottesmaniibacteriota</taxon>
    </lineage>
</organism>
<gene>
    <name evidence="1" type="ORF">UY48_C0006G0012</name>
</gene>